<organism evidence="1 2">
    <name type="scientific">Kitasatospora gansuensis</name>
    <dbReference type="NCBI Taxonomy" id="258050"/>
    <lineage>
        <taxon>Bacteria</taxon>
        <taxon>Bacillati</taxon>
        <taxon>Actinomycetota</taxon>
        <taxon>Actinomycetes</taxon>
        <taxon>Kitasatosporales</taxon>
        <taxon>Streptomycetaceae</taxon>
        <taxon>Kitasatospora</taxon>
    </lineage>
</organism>
<dbReference type="EMBL" id="JACHJR010000001">
    <property type="protein sequence ID" value="MBB4949668.1"/>
    <property type="molecule type" value="Genomic_DNA"/>
</dbReference>
<dbReference type="RefSeq" id="WP_184920181.1">
    <property type="nucleotide sequence ID" value="NZ_JACHJR010000001.1"/>
</dbReference>
<evidence type="ECO:0000313" key="2">
    <source>
        <dbReference type="Proteomes" id="UP000573327"/>
    </source>
</evidence>
<sequence length="192" mass="20092">MTPTVGTLYDTQLHGLPGLDGWTLAAFSTLLDTDGRTALLSVRSRPGQDQFFATGTLTQLPRDDRPVITGLITTGLRPTRIVLTSTVSTFSNPDAVARAASTALHALAPHIAAARPDEPLGVEAVPALEREIADAVLHRELADTALNARNTLLQRIGNRVQPAVLVARTGLSKASISALTRSGDAGAATRSA</sequence>
<accession>A0A7W7SFT2</accession>
<proteinExistence type="predicted"/>
<name>A0A7W7SFT2_9ACTN</name>
<dbReference type="AlphaFoldDB" id="A0A7W7SFT2"/>
<comment type="caution">
    <text evidence="1">The sequence shown here is derived from an EMBL/GenBank/DDBJ whole genome shotgun (WGS) entry which is preliminary data.</text>
</comment>
<reference evidence="1 2" key="1">
    <citation type="submission" date="2020-08" db="EMBL/GenBank/DDBJ databases">
        <title>Sequencing the genomes of 1000 actinobacteria strains.</title>
        <authorList>
            <person name="Klenk H.-P."/>
        </authorList>
    </citation>
    <scope>NUCLEOTIDE SEQUENCE [LARGE SCALE GENOMIC DNA]</scope>
    <source>
        <strain evidence="1 2">DSM 44786</strain>
    </source>
</reference>
<evidence type="ECO:0000313" key="1">
    <source>
        <dbReference type="EMBL" id="MBB4949668.1"/>
    </source>
</evidence>
<dbReference type="Proteomes" id="UP000573327">
    <property type="component" value="Unassembled WGS sequence"/>
</dbReference>
<keyword evidence="2" id="KW-1185">Reference proteome</keyword>
<protein>
    <submittedName>
        <fullName evidence="1">Uncharacterized protein</fullName>
    </submittedName>
</protein>
<gene>
    <name evidence="1" type="ORF">F4556_005203</name>
</gene>